<sequence>MQLPESAVQSYFHALYIPFKDHVPTYPSLTATQVPQARVISQSTPPPITTTSPLLSIRSHHQYALSGSSINSPKASHHPSMLYSRNAVDKPHACTFCSSRFTRRHDFLRHLKTVHKSEEQEKPKNCVCRFCNNAFSRPDSLRRHERRCTEASTA</sequence>
<keyword evidence="1" id="KW-0863">Zinc-finger</keyword>
<evidence type="ECO:0000313" key="3">
    <source>
        <dbReference type="EMBL" id="ORY53753.1"/>
    </source>
</evidence>
<keyword evidence="4" id="KW-1185">Reference proteome</keyword>
<evidence type="ECO:0000256" key="1">
    <source>
        <dbReference type="PROSITE-ProRule" id="PRU00042"/>
    </source>
</evidence>
<name>A0A1Y2D384_9FUNG</name>
<accession>A0A1Y2D384</accession>
<dbReference type="PROSITE" id="PS00028">
    <property type="entry name" value="ZINC_FINGER_C2H2_1"/>
    <property type="match status" value="1"/>
</dbReference>
<dbReference type="SMART" id="SM00355">
    <property type="entry name" value="ZnF_C2H2"/>
    <property type="match status" value="2"/>
</dbReference>
<proteinExistence type="predicted"/>
<feature type="non-terminal residue" evidence="3">
    <location>
        <position position="1"/>
    </location>
</feature>
<keyword evidence="1" id="KW-0479">Metal-binding</keyword>
<gene>
    <name evidence="3" type="ORF">BCR33DRAFT_711116</name>
</gene>
<organism evidence="3 4">
    <name type="scientific">Rhizoclosmatium globosum</name>
    <dbReference type="NCBI Taxonomy" id="329046"/>
    <lineage>
        <taxon>Eukaryota</taxon>
        <taxon>Fungi</taxon>
        <taxon>Fungi incertae sedis</taxon>
        <taxon>Chytridiomycota</taxon>
        <taxon>Chytridiomycota incertae sedis</taxon>
        <taxon>Chytridiomycetes</taxon>
        <taxon>Chytridiales</taxon>
        <taxon>Chytriomycetaceae</taxon>
        <taxon>Rhizoclosmatium</taxon>
    </lineage>
</organism>
<dbReference type="InterPro" id="IPR013087">
    <property type="entry name" value="Znf_C2H2_type"/>
</dbReference>
<evidence type="ECO:0000313" key="4">
    <source>
        <dbReference type="Proteomes" id="UP000193642"/>
    </source>
</evidence>
<dbReference type="PROSITE" id="PS50157">
    <property type="entry name" value="ZINC_FINGER_C2H2_2"/>
    <property type="match status" value="1"/>
</dbReference>
<dbReference type="SUPFAM" id="SSF57667">
    <property type="entry name" value="beta-beta-alpha zinc fingers"/>
    <property type="match status" value="1"/>
</dbReference>
<dbReference type="InterPro" id="IPR036236">
    <property type="entry name" value="Znf_C2H2_sf"/>
</dbReference>
<comment type="caution">
    <text evidence="3">The sequence shown here is derived from an EMBL/GenBank/DDBJ whole genome shotgun (WGS) entry which is preliminary data.</text>
</comment>
<dbReference type="Gene3D" id="3.30.160.60">
    <property type="entry name" value="Classic Zinc Finger"/>
    <property type="match status" value="1"/>
</dbReference>
<dbReference type="AlphaFoldDB" id="A0A1Y2D384"/>
<evidence type="ECO:0000259" key="2">
    <source>
        <dbReference type="PROSITE" id="PS50157"/>
    </source>
</evidence>
<dbReference type="GO" id="GO:0008270">
    <property type="term" value="F:zinc ion binding"/>
    <property type="evidence" value="ECO:0007669"/>
    <property type="project" value="UniProtKB-KW"/>
</dbReference>
<dbReference type="OrthoDB" id="2160424at2759"/>
<dbReference type="EMBL" id="MCGO01000001">
    <property type="protein sequence ID" value="ORY53753.1"/>
    <property type="molecule type" value="Genomic_DNA"/>
</dbReference>
<dbReference type="Proteomes" id="UP000193642">
    <property type="component" value="Unassembled WGS sequence"/>
</dbReference>
<feature type="domain" description="C2H2-type" evidence="2">
    <location>
        <begin position="92"/>
        <end position="120"/>
    </location>
</feature>
<protein>
    <recommendedName>
        <fullName evidence="2">C2H2-type domain-containing protein</fullName>
    </recommendedName>
</protein>
<keyword evidence="1" id="KW-0862">Zinc</keyword>
<reference evidence="3 4" key="1">
    <citation type="submission" date="2016-07" db="EMBL/GenBank/DDBJ databases">
        <title>Pervasive Adenine N6-methylation of Active Genes in Fungi.</title>
        <authorList>
            <consortium name="DOE Joint Genome Institute"/>
            <person name="Mondo S.J."/>
            <person name="Dannebaum R.O."/>
            <person name="Kuo R.C."/>
            <person name="Labutti K."/>
            <person name="Haridas S."/>
            <person name="Kuo A."/>
            <person name="Salamov A."/>
            <person name="Ahrendt S.R."/>
            <person name="Lipzen A."/>
            <person name="Sullivan W."/>
            <person name="Andreopoulos W.B."/>
            <person name="Clum A."/>
            <person name="Lindquist E."/>
            <person name="Daum C."/>
            <person name="Ramamoorthy G.K."/>
            <person name="Gryganskyi A."/>
            <person name="Culley D."/>
            <person name="Magnuson J.K."/>
            <person name="James T.Y."/>
            <person name="O'Malley M.A."/>
            <person name="Stajich J.E."/>
            <person name="Spatafora J.W."/>
            <person name="Visel A."/>
            <person name="Grigoriev I.V."/>
        </authorList>
    </citation>
    <scope>NUCLEOTIDE SEQUENCE [LARGE SCALE GENOMIC DNA]</scope>
    <source>
        <strain evidence="3 4">JEL800</strain>
    </source>
</reference>